<evidence type="ECO:0000256" key="5">
    <source>
        <dbReference type="ARBA" id="ARBA00022989"/>
    </source>
</evidence>
<dbReference type="InterPro" id="IPR004869">
    <property type="entry name" value="MMPL_dom"/>
</dbReference>
<feature type="transmembrane region" description="Helical" evidence="8">
    <location>
        <begin position="348"/>
        <end position="365"/>
    </location>
</feature>
<dbReference type="EMBL" id="BSNM01000025">
    <property type="protein sequence ID" value="GLQ33198.1"/>
    <property type="molecule type" value="Genomic_DNA"/>
</dbReference>
<comment type="subcellular location">
    <subcellularLocation>
        <location evidence="1">Cell membrane</location>
        <topology evidence="1">Multi-pass membrane protein</topology>
    </subcellularLocation>
</comment>
<feature type="domain" description="SSD" evidence="9">
    <location>
        <begin position="687"/>
        <end position="783"/>
    </location>
</feature>
<comment type="caution">
    <text evidence="10">The sequence shown here is derived from an EMBL/GenBank/DDBJ whole genome shotgun (WGS) entry which is preliminary data.</text>
</comment>
<evidence type="ECO:0000256" key="1">
    <source>
        <dbReference type="ARBA" id="ARBA00004651"/>
    </source>
</evidence>
<proteinExistence type="inferred from homology"/>
<feature type="transmembrane region" description="Helical" evidence="8">
    <location>
        <begin position="32"/>
        <end position="49"/>
    </location>
</feature>
<dbReference type="PANTHER" id="PTHR33406">
    <property type="entry name" value="MEMBRANE PROTEIN MJ1562-RELATED"/>
    <property type="match status" value="1"/>
</dbReference>
<evidence type="ECO:0000313" key="11">
    <source>
        <dbReference type="Proteomes" id="UP001161389"/>
    </source>
</evidence>
<keyword evidence="3" id="KW-1003">Cell membrane</keyword>
<dbReference type="Pfam" id="PF03176">
    <property type="entry name" value="MMPL"/>
    <property type="match status" value="2"/>
</dbReference>
<evidence type="ECO:0000256" key="7">
    <source>
        <dbReference type="SAM" id="MobiDB-lite"/>
    </source>
</evidence>
<feature type="transmembrane region" description="Helical" evidence="8">
    <location>
        <begin position="657"/>
        <end position="677"/>
    </location>
</feature>
<dbReference type="GO" id="GO:0005886">
    <property type="term" value="C:plasma membrane"/>
    <property type="evidence" value="ECO:0007669"/>
    <property type="project" value="UniProtKB-SubCell"/>
</dbReference>
<feature type="region of interest" description="Disordered" evidence="7">
    <location>
        <begin position="791"/>
        <end position="823"/>
    </location>
</feature>
<evidence type="ECO:0000256" key="2">
    <source>
        <dbReference type="ARBA" id="ARBA00010157"/>
    </source>
</evidence>
<evidence type="ECO:0000256" key="6">
    <source>
        <dbReference type="ARBA" id="ARBA00023136"/>
    </source>
</evidence>
<dbReference type="Gene3D" id="1.20.1640.10">
    <property type="entry name" value="Multidrug efflux transporter AcrB transmembrane domain"/>
    <property type="match status" value="2"/>
</dbReference>
<protein>
    <submittedName>
        <fullName evidence="10">RND transporter</fullName>
    </submittedName>
</protein>
<keyword evidence="4 8" id="KW-0812">Transmembrane</keyword>
<feature type="transmembrane region" description="Helical" evidence="8">
    <location>
        <begin position="243"/>
        <end position="261"/>
    </location>
</feature>
<sequence length="823" mass="91369">MSQQSQPEKSSSLSSSDNASERLASLVIKARFITLLATAAVFYLCFLGMQNIKFSTDYRIFFSHDNPHMLAFENLQDTYTKDDSLLFVIESKQGNVFEQKTLSMIEELTEEGWTVPFSSRVDSITNYQHTYAEEDDLIVGNLVEYADQLTEDDFKRAQAIALEEPILKDRLISSDSRVTAVNVTVRLPGVKKSKEVPEVVAYGREMITKYEAKYSDIANFYLAGSIINNNAFKEASINDLTSLIPMAMLLAILGIAIYMYIASRSVLTTLSGTLATVVIIIASIWTAEGVAGWLGINLSPPAANAPTMILTLAIADSIHILVSFFLASQRGLAKADAVKESLRLNFQPVFLTSLTTMIGFLTLNFSDSPPFRDMGNVVAMGVVFAWAYSVVLLPALIMILPFKVRVKDDSGLPLMQGIASLTINKHRPILIGVMAIIIGFGAFVPKNELYDVWAEYFDESMPVRQAIDFTQFNLTGVATVEYSLEAKEENGVTDPEYLAGLEKFTNWLSEQPEVAHVNSFIHVMKRLNKNMHADNPEWYKVPSDRELAAQYLLLYELSLPFGLDLNNQVNLNKSATRVVVSIHRLSTVDLLAFADRAYAWMQTNLPEHMIDHGSSRDIMFAHIGERNINSMLQGTIMAILLISLVLAVALKSWQYGVLSLIPNIAPAAIAFGIWGIFSGRVGVSLSIVTCMTLGIVVDYTVHLLSKYLRAKREQGLSTDEAIHYAFNTVGIALIVTTVILCVNFGILAFSDFSMNSQMGLMTAITIVIALITDFLFLPALLKYLSERQKTRKQGPDNTGTTHVEKKHTTEQQTLNKEPEHELV</sequence>
<keyword evidence="11" id="KW-1185">Reference proteome</keyword>
<reference evidence="10" key="1">
    <citation type="journal article" date="2014" name="Int. J. Syst. Evol. Microbiol.">
        <title>Complete genome sequence of Corynebacterium casei LMG S-19264T (=DSM 44701T), isolated from a smear-ripened cheese.</title>
        <authorList>
            <consortium name="US DOE Joint Genome Institute (JGI-PGF)"/>
            <person name="Walter F."/>
            <person name="Albersmeier A."/>
            <person name="Kalinowski J."/>
            <person name="Ruckert C."/>
        </authorList>
    </citation>
    <scope>NUCLEOTIDE SEQUENCE</scope>
    <source>
        <strain evidence="10">NBRC 110071</strain>
    </source>
</reference>
<keyword evidence="6 8" id="KW-0472">Membrane</keyword>
<keyword evidence="5 8" id="KW-1133">Transmembrane helix</keyword>
<feature type="transmembrane region" description="Helical" evidence="8">
    <location>
        <begin position="428"/>
        <end position="445"/>
    </location>
</feature>
<feature type="transmembrane region" description="Helical" evidence="8">
    <location>
        <begin position="683"/>
        <end position="704"/>
    </location>
</feature>
<feature type="transmembrane region" description="Helical" evidence="8">
    <location>
        <begin position="273"/>
        <end position="296"/>
    </location>
</feature>
<feature type="domain" description="SSD" evidence="9">
    <location>
        <begin position="241"/>
        <end position="399"/>
    </location>
</feature>
<comment type="similarity">
    <text evidence="2">Belongs to the resistance-nodulation-cell division (RND) (TC 2.A.6) family. MmpL subfamily.</text>
</comment>
<feature type="transmembrane region" description="Helical" evidence="8">
    <location>
        <begin position="377"/>
        <end position="400"/>
    </location>
</feature>
<name>A0AA37SER5_9GAMM</name>
<gene>
    <name evidence="10" type="ORF">GCM10007876_36780</name>
</gene>
<organism evidence="10 11">
    <name type="scientific">Litoribrevibacter albus</name>
    <dbReference type="NCBI Taxonomy" id="1473156"/>
    <lineage>
        <taxon>Bacteria</taxon>
        <taxon>Pseudomonadati</taxon>
        <taxon>Pseudomonadota</taxon>
        <taxon>Gammaproteobacteria</taxon>
        <taxon>Oceanospirillales</taxon>
        <taxon>Oceanospirillaceae</taxon>
        <taxon>Litoribrevibacter</taxon>
    </lineage>
</organism>
<feature type="transmembrane region" description="Helical" evidence="8">
    <location>
        <begin position="724"/>
        <end position="748"/>
    </location>
</feature>
<evidence type="ECO:0000259" key="9">
    <source>
        <dbReference type="PROSITE" id="PS50156"/>
    </source>
</evidence>
<evidence type="ECO:0000256" key="8">
    <source>
        <dbReference type="SAM" id="Phobius"/>
    </source>
</evidence>
<feature type="transmembrane region" description="Helical" evidence="8">
    <location>
        <begin position="631"/>
        <end position="650"/>
    </location>
</feature>
<dbReference type="Proteomes" id="UP001161389">
    <property type="component" value="Unassembled WGS sequence"/>
</dbReference>
<evidence type="ECO:0000256" key="3">
    <source>
        <dbReference type="ARBA" id="ARBA00022475"/>
    </source>
</evidence>
<dbReference type="InterPro" id="IPR000731">
    <property type="entry name" value="SSD"/>
</dbReference>
<dbReference type="SUPFAM" id="SSF82866">
    <property type="entry name" value="Multidrug efflux transporter AcrB transmembrane domain"/>
    <property type="match status" value="2"/>
</dbReference>
<evidence type="ECO:0000256" key="4">
    <source>
        <dbReference type="ARBA" id="ARBA00022692"/>
    </source>
</evidence>
<feature type="transmembrane region" description="Helical" evidence="8">
    <location>
        <begin position="308"/>
        <end position="327"/>
    </location>
</feature>
<accession>A0AA37SER5</accession>
<dbReference type="PROSITE" id="PS50156">
    <property type="entry name" value="SSD"/>
    <property type="match status" value="2"/>
</dbReference>
<dbReference type="RefSeq" id="WP_284383513.1">
    <property type="nucleotide sequence ID" value="NZ_BSNM01000025.1"/>
</dbReference>
<dbReference type="InterPro" id="IPR050545">
    <property type="entry name" value="Mycobact_MmpL"/>
</dbReference>
<dbReference type="AlphaFoldDB" id="A0AA37SER5"/>
<reference evidence="10" key="2">
    <citation type="submission" date="2023-01" db="EMBL/GenBank/DDBJ databases">
        <title>Draft genome sequence of Litoribrevibacter albus strain NBRC 110071.</title>
        <authorList>
            <person name="Sun Q."/>
            <person name="Mori K."/>
        </authorList>
    </citation>
    <scope>NUCLEOTIDE SEQUENCE</scope>
    <source>
        <strain evidence="10">NBRC 110071</strain>
    </source>
</reference>
<dbReference type="PANTHER" id="PTHR33406:SF6">
    <property type="entry name" value="MEMBRANE PROTEIN YDGH-RELATED"/>
    <property type="match status" value="1"/>
</dbReference>
<evidence type="ECO:0000313" key="10">
    <source>
        <dbReference type="EMBL" id="GLQ33198.1"/>
    </source>
</evidence>
<feature type="transmembrane region" description="Helical" evidence="8">
    <location>
        <begin position="760"/>
        <end position="781"/>
    </location>
</feature>